<gene>
    <name evidence="2" type="ORF">O0235_07230</name>
</gene>
<evidence type="ECO:0000313" key="3">
    <source>
        <dbReference type="Proteomes" id="UP001212803"/>
    </source>
</evidence>
<organism evidence="2 3">
    <name type="scientific">Tepidiforma flava</name>
    <dbReference type="NCBI Taxonomy" id="3004094"/>
    <lineage>
        <taxon>Bacteria</taxon>
        <taxon>Bacillati</taxon>
        <taxon>Chloroflexota</taxon>
        <taxon>Tepidiformia</taxon>
        <taxon>Tepidiformales</taxon>
        <taxon>Tepidiformaceae</taxon>
        <taxon>Tepidiforma</taxon>
    </lineage>
</organism>
<dbReference type="EMBL" id="CP115149">
    <property type="protein sequence ID" value="WBL37358.1"/>
    <property type="molecule type" value="Genomic_DNA"/>
</dbReference>
<protein>
    <recommendedName>
        <fullName evidence="4">Glycerophosphodiester phosphodiesterase</fullName>
    </recommendedName>
</protein>
<dbReference type="Proteomes" id="UP001212803">
    <property type="component" value="Chromosome"/>
</dbReference>
<evidence type="ECO:0000256" key="1">
    <source>
        <dbReference type="SAM" id="MobiDB-lite"/>
    </source>
</evidence>
<name>A0ABY7M9Y1_9CHLR</name>
<evidence type="ECO:0000313" key="2">
    <source>
        <dbReference type="EMBL" id="WBL37358.1"/>
    </source>
</evidence>
<dbReference type="Gene3D" id="3.20.20.190">
    <property type="entry name" value="Phosphatidylinositol (PI) phosphodiesterase"/>
    <property type="match status" value="1"/>
</dbReference>
<dbReference type="SUPFAM" id="SSF51695">
    <property type="entry name" value="PLC-like phosphodiesterases"/>
    <property type="match status" value="1"/>
</dbReference>
<dbReference type="RefSeq" id="WP_270057871.1">
    <property type="nucleotide sequence ID" value="NZ_CP115149.1"/>
</dbReference>
<sequence length="240" mass="26365">MLPELPPGLFAIAHRAGNEPARIAEAAAAGARVIEADLWLHRGRLEVRHTKTAGPLPLLWDRWELRPGWGPRLQLAHLLEAAPADLLLHLDLKGWNDRLGPAVRRAMRELAPGRPYLVSAQRWSLLEPFHEEPAAIVVHSIGSARRFERIARHLAGRRTAAVAIHRELLTAERAERLHALADALLTWPVNDPALLPGLERLGVRGVITDALEVVRAVATPGRGGENPAAMRGETHPRSTP</sequence>
<reference evidence="2 3" key="1">
    <citation type="journal article" date="2023" name="ISME J.">
        <title>Thermophilic Dehalococcoidia with unusual traits shed light on an unexpected past.</title>
        <authorList>
            <person name="Palmer M."/>
            <person name="Covington J.K."/>
            <person name="Zhou E.M."/>
            <person name="Thomas S.C."/>
            <person name="Habib N."/>
            <person name="Seymour C.O."/>
            <person name="Lai D."/>
            <person name="Johnston J."/>
            <person name="Hashimi A."/>
            <person name="Jiao J.Y."/>
            <person name="Muok A.R."/>
            <person name="Liu L."/>
            <person name="Xian W.D."/>
            <person name="Zhi X.Y."/>
            <person name="Li M.M."/>
            <person name="Silva L.P."/>
            <person name="Bowen B.P."/>
            <person name="Louie K."/>
            <person name="Briegel A."/>
            <person name="Pett-Ridge J."/>
            <person name="Weber P.K."/>
            <person name="Tocheva E.I."/>
            <person name="Woyke T."/>
            <person name="Northen T.R."/>
            <person name="Mayali X."/>
            <person name="Li W.J."/>
            <person name="Hedlund B.P."/>
        </authorList>
    </citation>
    <scope>NUCLEOTIDE SEQUENCE [LARGE SCALE GENOMIC DNA]</scope>
    <source>
        <strain evidence="2 3">YIM 72310</strain>
    </source>
</reference>
<accession>A0ABY7M9Y1</accession>
<proteinExistence type="predicted"/>
<keyword evidence="3" id="KW-1185">Reference proteome</keyword>
<feature type="region of interest" description="Disordered" evidence="1">
    <location>
        <begin position="219"/>
        <end position="240"/>
    </location>
</feature>
<dbReference type="InterPro" id="IPR017946">
    <property type="entry name" value="PLC-like_Pdiesterase_TIM-brl"/>
</dbReference>
<evidence type="ECO:0008006" key="4">
    <source>
        <dbReference type="Google" id="ProtNLM"/>
    </source>
</evidence>